<protein>
    <submittedName>
        <fullName evidence="1">Uncharacterized protein</fullName>
    </submittedName>
</protein>
<sequence>MNHTTSYTLDATRWASAFPWLELAPEERAALGRLSAPEVNQLSVSIARRAIEQQVTTPLYLLFPTLPPSFELESLTWPARHRNVLRRHQLVIAADLGTITAAHLLATWSVSTVTTEAILARLARAAMNYEPRRDLKP</sequence>
<evidence type="ECO:0000313" key="2">
    <source>
        <dbReference type="Proteomes" id="UP000540568"/>
    </source>
</evidence>
<gene>
    <name evidence="1" type="ORF">FHX71_001675</name>
</gene>
<keyword evidence="2" id="KW-1185">Reference proteome</keyword>
<organism evidence="1 2">
    <name type="scientific">Promicromonospora sukumoe</name>
    <dbReference type="NCBI Taxonomy" id="88382"/>
    <lineage>
        <taxon>Bacteria</taxon>
        <taxon>Bacillati</taxon>
        <taxon>Actinomycetota</taxon>
        <taxon>Actinomycetes</taxon>
        <taxon>Micrococcales</taxon>
        <taxon>Promicromonosporaceae</taxon>
        <taxon>Promicromonospora</taxon>
    </lineage>
</organism>
<comment type="caution">
    <text evidence="1">The sequence shown here is derived from an EMBL/GenBank/DDBJ whole genome shotgun (WGS) entry which is preliminary data.</text>
</comment>
<accession>A0A7W3PDF6</accession>
<dbReference type="RefSeq" id="WP_182615258.1">
    <property type="nucleotide sequence ID" value="NZ_BAAATF010000020.1"/>
</dbReference>
<dbReference type="AlphaFoldDB" id="A0A7W3PDF6"/>
<name>A0A7W3PDF6_9MICO</name>
<proteinExistence type="predicted"/>
<evidence type="ECO:0000313" key="1">
    <source>
        <dbReference type="EMBL" id="MBA8807733.1"/>
    </source>
</evidence>
<dbReference type="EMBL" id="JACGWV010000001">
    <property type="protein sequence ID" value="MBA8807733.1"/>
    <property type="molecule type" value="Genomic_DNA"/>
</dbReference>
<reference evidence="1 2" key="1">
    <citation type="submission" date="2020-07" db="EMBL/GenBank/DDBJ databases">
        <title>Sequencing the genomes of 1000 actinobacteria strains.</title>
        <authorList>
            <person name="Klenk H.-P."/>
        </authorList>
    </citation>
    <scope>NUCLEOTIDE SEQUENCE [LARGE SCALE GENOMIC DNA]</scope>
    <source>
        <strain evidence="1 2">DSM 44121</strain>
    </source>
</reference>
<dbReference type="Proteomes" id="UP000540568">
    <property type="component" value="Unassembled WGS sequence"/>
</dbReference>